<organism evidence="2 3">
    <name type="scientific">Umezawaea tangerina</name>
    <dbReference type="NCBI Taxonomy" id="84725"/>
    <lineage>
        <taxon>Bacteria</taxon>
        <taxon>Bacillati</taxon>
        <taxon>Actinomycetota</taxon>
        <taxon>Actinomycetes</taxon>
        <taxon>Pseudonocardiales</taxon>
        <taxon>Pseudonocardiaceae</taxon>
        <taxon>Umezawaea</taxon>
    </lineage>
</organism>
<dbReference type="GO" id="GO:0051213">
    <property type="term" value="F:dioxygenase activity"/>
    <property type="evidence" value="ECO:0007669"/>
    <property type="project" value="UniProtKB-KW"/>
</dbReference>
<sequence length="318" mass="35725">MTDAESRIHDLAHLGHHCLRTPDPDRTVGYFVDLLGMDVVARQGDATYLRTFGDYERWSLKVVASHEAGLEYASWRTRSPEALDRRVAWLESHGYGGAWTEEFAIGPCYSFQDPDGHPFRLYYETERYVPTGADTPALPTSPQAYAGRGANVRRLDHVNLLARDVRRCREFWEDGFGLRTYEVVLGPDGVAEAGAWMSGSIQGHELIYTQERSTGSGRLHHLAYCVDSREEVLRAATIFADAGVRIEAGPSQHTAIQGFYLYTREPGGNRVEIANGGYLVFAPDHETFVWDADRWETKPGWGARIPPEFHTYGTPDIT</sequence>
<dbReference type="OrthoDB" id="317332at2"/>
<dbReference type="PANTHER" id="PTHR21366">
    <property type="entry name" value="GLYOXALASE FAMILY PROTEIN"/>
    <property type="match status" value="1"/>
</dbReference>
<evidence type="ECO:0000313" key="2">
    <source>
        <dbReference type="EMBL" id="PRY41311.1"/>
    </source>
</evidence>
<keyword evidence="2" id="KW-0223">Dioxygenase</keyword>
<dbReference type="RefSeq" id="WP_106188358.1">
    <property type="nucleotide sequence ID" value="NZ_PVTF01000005.1"/>
</dbReference>
<dbReference type="AlphaFoldDB" id="A0A2T0T6P8"/>
<dbReference type="InterPro" id="IPR029068">
    <property type="entry name" value="Glyas_Bleomycin-R_OHBP_Dase"/>
</dbReference>
<dbReference type="InterPro" id="IPR004360">
    <property type="entry name" value="Glyas_Fos-R_dOase_dom"/>
</dbReference>
<comment type="caution">
    <text evidence="2">The sequence shown here is derived from an EMBL/GenBank/DDBJ whole genome shotgun (WGS) entry which is preliminary data.</text>
</comment>
<dbReference type="InterPro" id="IPR050383">
    <property type="entry name" value="GlyoxalaseI/FosfomycinResist"/>
</dbReference>
<feature type="domain" description="VOC" evidence="1">
    <location>
        <begin position="154"/>
        <end position="276"/>
    </location>
</feature>
<evidence type="ECO:0000259" key="1">
    <source>
        <dbReference type="PROSITE" id="PS51819"/>
    </source>
</evidence>
<dbReference type="InterPro" id="IPR037523">
    <property type="entry name" value="VOC_core"/>
</dbReference>
<dbReference type="Proteomes" id="UP000239494">
    <property type="component" value="Unassembled WGS sequence"/>
</dbReference>
<feature type="domain" description="VOC" evidence="1">
    <location>
        <begin position="13"/>
        <end position="124"/>
    </location>
</feature>
<dbReference type="SUPFAM" id="SSF54593">
    <property type="entry name" value="Glyoxalase/Bleomycin resistance protein/Dihydroxybiphenyl dioxygenase"/>
    <property type="match status" value="2"/>
</dbReference>
<evidence type="ECO:0000313" key="3">
    <source>
        <dbReference type="Proteomes" id="UP000239494"/>
    </source>
</evidence>
<name>A0A2T0T6P8_9PSEU</name>
<gene>
    <name evidence="2" type="ORF">CLV43_10569</name>
</gene>
<keyword evidence="2" id="KW-0560">Oxidoreductase</keyword>
<dbReference type="EMBL" id="PVTF01000005">
    <property type="protein sequence ID" value="PRY41311.1"/>
    <property type="molecule type" value="Genomic_DNA"/>
</dbReference>
<proteinExistence type="predicted"/>
<accession>A0A2T0T6P8</accession>
<reference evidence="2 3" key="1">
    <citation type="submission" date="2018-03" db="EMBL/GenBank/DDBJ databases">
        <title>Genomic Encyclopedia of Archaeal and Bacterial Type Strains, Phase II (KMG-II): from individual species to whole genera.</title>
        <authorList>
            <person name="Goeker M."/>
        </authorList>
    </citation>
    <scope>NUCLEOTIDE SEQUENCE [LARGE SCALE GENOMIC DNA]</scope>
    <source>
        <strain evidence="2 3">DSM 44720</strain>
    </source>
</reference>
<dbReference type="Pfam" id="PF00903">
    <property type="entry name" value="Glyoxalase"/>
    <property type="match status" value="1"/>
</dbReference>
<dbReference type="PROSITE" id="PS51819">
    <property type="entry name" value="VOC"/>
    <property type="match status" value="2"/>
</dbReference>
<keyword evidence="3" id="KW-1185">Reference proteome</keyword>
<dbReference type="Gene3D" id="3.10.180.10">
    <property type="entry name" value="2,3-Dihydroxybiphenyl 1,2-Dioxygenase, domain 1"/>
    <property type="match status" value="2"/>
</dbReference>
<protein>
    <submittedName>
        <fullName evidence="2">Catechol 2,3-dioxygenase</fullName>
    </submittedName>
</protein>